<dbReference type="Proteomes" id="UP001642260">
    <property type="component" value="Unassembled WGS sequence"/>
</dbReference>
<dbReference type="EMBL" id="CAKOAT010830709">
    <property type="protein sequence ID" value="CAH8389331.1"/>
    <property type="molecule type" value="Genomic_DNA"/>
</dbReference>
<dbReference type="AlphaFoldDB" id="A0ABC8LZJ4"/>
<dbReference type="Pfam" id="PF04780">
    <property type="entry name" value="DUF629"/>
    <property type="match status" value="1"/>
</dbReference>
<evidence type="ECO:0000313" key="2">
    <source>
        <dbReference type="EMBL" id="CAH8389331.1"/>
    </source>
</evidence>
<protein>
    <recommendedName>
        <fullName evidence="1">DUF629 domain-containing protein</fullName>
    </recommendedName>
</protein>
<evidence type="ECO:0000259" key="1">
    <source>
        <dbReference type="Pfam" id="PF04780"/>
    </source>
</evidence>
<sequence>MLGEAEALCDKEDNWRNANQRSRYALTFRRMCERRLTQDNATKCCFLNVVRDVLQGVESPRFEVLQDQEFMECISELSTTVQNDVIRRSICQLRNCLTEKLVLIDTNILLNEWTYKKLHAFAKLSSVDYRLVVLPLVKMFLQDKLMTMMKTHKRKITIADAEASAKKGRSTQTR</sequence>
<evidence type="ECO:0000313" key="3">
    <source>
        <dbReference type="Proteomes" id="UP001642260"/>
    </source>
</evidence>
<accession>A0ABC8LZJ4</accession>
<gene>
    <name evidence="2" type="ORF">ERUC_LOCUS41814</name>
</gene>
<keyword evidence="3" id="KW-1185">Reference proteome</keyword>
<feature type="domain" description="DUF629" evidence="1">
    <location>
        <begin position="1"/>
        <end position="100"/>
    </location>
</feature>
<name>A0ABC8LZJ4_ERUVS</name>
<comment type="caution">
    <text evidence="2">The sequence shown here is derived from an EMBL/GenBank/DDBJ whole genome shotgun (WGS) entry which is preliminary data.</text>
</comment>
<organism evidence="2 3">
    <name type="scientific">Eruca vesicaria subsp. sativa</name>
    <name type="common">Garden rocket</name>
    <name type="synonym">Eruca sativa</name>
    <dbReference type="NCBI Taxonomy" id="29727"/>
    <lineage>
        <taxon>Eukaryota</taxon>
        <taxon>Viridiplantae</taxon>
        <taxon>Streptophyta</taxon>
        <taxon>Embryophyta</taxon>
        <taxon>Tracheophyta</taxon>
        <taxon>Spermatophyta</taxon>
        <taxon>Magnoliopsida</taxon>
        <taxon>eudicotyledons</taxon>
        <taxon>Gunneridae</taxon>
        <taxon>Pentapetalae</taxon>
        <taxon>rosids</taxon>
        <taxon>malvids</taxon>
        <taxon>Brassicales</taxon>
        <taxon>Brassicaceae</taxon>
        <taxon>Brassiceae</taxon>
        <taxon>Eruca</taxon>
    </lineage>
</organism>
<dbReference type="InterPro" id="IPR006865">
    <property type="entry name" value="DUF629"/>
</dbReference>
<reference evidence="2 3" key="1">
    <citation type="submission" date="2022-03" db="EMBL/GenBank/DDBJ databases">
        <authorList>
            <person name="Macdonald S."/>
            <person name="Ahmed S."/>
            <person name="Newling K."/>
        </authorList>
    </citation>
    <scope>NUCLEOTIDE SEQUENCE [LARGE SCALE GENOMIC DNA]</scope>
</reference>
<proteinExistence type="predicted"/>